<keyword evidence="4" id="KW-1185">Reference proteome</keyword>
<evidence type="ECO:0000256" key="1">
    <source>
        <dbReference type="ARBA" id="ARBA00006484"/>
    </source>
</evidence>
<dbReference type="FunFam" id="3.40.50.720:FF:000084">
    <property type="entry name" value="Short-chain dehydrogenase reductase"/>
    <property type="match status" value="1"/>
</dbReference>
<organism evidence="3 4">
    <name type="scientific">Lepidopterella palustris CBS 459.81</name>
    <dbReference type="NCBI Taxonomy" id="1314670"/>
    <lineage>
        <taxon>Eukaryota</taxon>
        <taxon>Fungi</taxon>
        <taxon>Dikarya</taxon>
        <taxon>Ascomycota</taxon>
        <taxon>Pezizomycotina</taxon>
        <taxon>Dothideomycetes</taxon>
        <taxon>Pleosporomycetidae</taxon>
        <taxon>Mytilinidiales</taxon>
        <taxon>Argynnaceae</taxon>
        <taxon>Lepidopterella</taxon>
    </lineage>
</organism>
<dbReference type="Pfam" id="PF13561">
    <property type="entry name" value="adh_short_C2"/>
    <property type="match status" value="1"/>
</dbReference>
<proteinExistence type="inferred from homology"/>
<dbReference type="EMBL" id="KV744911">
    <property type="protein sequence ID" value="OCK81715.1"/>
    <property type="molecule type" value="Genomic_DNA"/>
</dbReference>
<dbReference type="GO" id="GO:0016616">
    <property type="term" value="F:oxidoreductase activity, acting on the CH-OH group of donors, NAD or NADP as acceptor"/>
    <property type="evidence" value="ECO:0007669"/>
    <property type="project" value="TreeGrafter"/>
</dbReference>
<accession>A0A8E2ECW8</accession>
<dbReference type="PRINTS" id="PR00080">
    <property type="entry name" value="SDRFAMILY"/>
</dbReference>
<keyword evidence="2" id="KW-0521">NADP</keyword>
<dbReference type="SUPFAM" id="SSF51735">
    <property type="entry name" value="NAD(P)-binding Rossmann-fold domains"/>
    <property type="match status" value="1"/>
</dbReference>
<name>A0A8E2ECW8_9PEZI</name>
<comment type="similarity">
    <text evidence="1">Belongs to the short-chain dehydrogenases/reductases (SDR) family.</text>
</comment>
<dbReference type="Proteomes" id="UP000250266">
    <property type="component" value="Unassembled WGS sequence"/>
</dbReference>
<gene>
    <name evidence="3" type="ORF">K432DRAFT_294924</name>
</gene>
<dbReference type="InterPro" id="IPR036291">
    <property type="entry name" value="NAD(P)-bd_dom_sf"/>
</dbReference>
<dbReference type="PANTHER" id="PTHR42760">
    <property type="entry name" value="SHORT-CHAIN DEHYDROGENASES/REDUCTASES FAMILY MEMBER"/>
    <property type="match status" value="1"/>
</dbReference>
<evidence type="ECO:0000313" key="4">
    <source>
        <dbReference type="Proteomes" id="UP000250266"/>
    </source>
</evidence>
<dbReference type="CDD" id="cd05233">
    <property type="entry name" value="SDR_c"/>
    <property type="match status" value="1"/>
</dbReference>
<reference evidence="3 4" key="1">
    <citation type="journal article" date="2016" name="Nat. Commun.">
        <title>Ectomycorrhizal ecology is imprinted in the genome of the dominant symbiotic fungus Cenococcum geophilum.</title>
        <authorList>
            <consortium name="DOE Joint Genome Institute"/>
            <person name="Peter M."/>
            <person name="Kohler A."/>
            <person name="Ohm R.A."/>
            <person name="Kuo A."/>
            <person name="Krutzmann J."/>
            <person name="Morin E."/>
            <person name="Arend M."/>
            <person name="Barry K.W."/>
            <person name="Binder M."/>
            <person name="Choi C."/>
            <person name="Clum A."/>
            <person name="Copeland A."/>
            <person name="Grisel N."/>
            <person name="Haridas S."/>
            <person name="Kipfer T."/>
            <person name="LaButti K."/>
            <person name="Lindquist E."/>
            <person name="Lipzen A."/>
            <person name="Maire R."/>
            <person name="Meier B."/>
            <person name="Mihaltcheva S."/>
            <person name="Molinier V."/>
            <person name="Murat C."/>
            <person name="Poggeler S."/>
            <person name="Quandt C.A."/>
            <person name="Sperisen C."/>
            <person name="Tritt A."/>
            <person name="Tisserant E."/>
            <person name="Crous P.W."/>
            <person name="Henrissat B."/>
            <person name="Nehls U."/>
            <person name="Egli S."/>
            <person name="Spatafora J.W."/>
            <person name="Grigoriev I.V."/>
            <person name="Martin F.M."/>
        </authorList>
    </citation>
    <scope>NUCLEOTIDE SEQUENCE [LARGE SCALE GENOMIC DNA]</scope>
    <source>
        <strain evidence="3 4">CBS 459.81</strain>
    </source>
</reference>
<evidence type="ECO:0000256" key="2">
    <source>
        <dbReference type="ARBA" id="ARBA00022857"/>
    </source>
</evidence>
<protein>
    <submittedName>
        <fullName evidence="3">Oxidoreductase</fullName>
    </submittedName>
</protein>
<dbReference type="InterPro" id="IPR002347">
    <property type="entry name" value="SDR_fam"/>
</dbReference>
<dbReference type="Gene3D" id="3.40.50.720">
    <property type="entry name" value="NAD(P)-binding Rossmann-like Domain"/>
    <property type="match status" value="1"/>
</dbReference>
<evidence type="ECO:0000313" key="3">
    <source>
        <dbReference type="EMBL" id="OCK81715.1"/>
    </source>
</evidence>
<dbReference type="AlphaFoldDB" id="A0A8E2ECW8"/>
<sequence>MSSQTEFPGVAAITGAGSGMGAAVARAFAAAGCPAIALIDINQKGLEATNASIASSSPSAKVSIHNCNVADASSVSATFAAILSEHGRLDYAVNCAGVPTNHKPSTECSIEDFDRINGVNYRGLWLCSRAELGIMKAQPPPSPSLFPANLSTRTQQRGAIVNISSGAALASPPSSSAYCGSKAAIMGLTRSDAVDYARYGIRVNCVLPGVIDTPMTYDTPENRRMLETAIVPLVPLGRLGVAEEIADVAVFLCGRRASYVQGANWMVDGGFTCQ</sequence>
<dbReference type="OrthoDB" id="5840532at2759"/>
<dbReference type="PRINTS" id="PR00081">
    <property type="entry name" value="GDHRDH"/>
</dbReference>